<keyword evidence="13 17" id="KW-1133">Transmembrane helix</keyword>
<evidence type="ECO:0000256" key="4">
    <source>
        <dbReference type="ARBA" id="ARBA00012621"/>
    </source>
</evidence>
<dbReference type="Gene3D" id="3.40.50.11720">
    <property type="entry name" value="3-Deoxy-D-manno-octulosonic-acid transferase, N-terminal domain"/>
    <property type="match status" value="1"/>
</dbReference>
<keyword evidence="9 17" id="KW-0808">Transferase</keyword>
<dbReference type="InterPro" id="IPR007507">
    <property type="entry name" value="Glycos_transf_N"/>
</dbReference>
<dbReference type="PANTHER" id="PTHR42755:SF1">
    <property type="entry name" value="3-DEOXY-D-MANNO-OCTULOSONIC ACID TRANSFERASE, MITOCHONDRIAL-RELATED"/>
    <property type="match status" value="1"/>
</dbReference>
<dbReference type="EC" id="2.4.99.13" evidence="5 17"/>
<protein>
    <recommendedName>
        <fullName evidence="7 17">3-deoxy-D-manno-octulosonic acid transferase</fullName>
        <shortName evidence="17">Kdo transferase</shortName>
        <ecNumber evidence="4 17">2.4.99.12</ecNumber>
        <ecNumber evidence="5 17">2.4.99.13</ecNumber>
        <ecNumber evidence="6 17">2.4.99.14</ecNumber>
    </recommendedName>
    <alternativeName>
        <fullName evidence="17">Lipid IV(A) 3-deoxy-D-manno-octulosonic acid transferase</fullName>
    </alternativeName>
</protein>
<dbReference type="SUPFAM" id="SSF53756">
    <property type="entry name" value="UDP-Glycosyltransferase/glycogen phosphorylase"/>
    <property type="match status" value="1"/>
</dbReference>
<evidence type="ECO:0000256" key="2">
    <source>
        <dbReference type="ARBA" id="ARBA00004713"/>
    </source>
</evidence>
<dbReference type="InterPro" id="IPR038107">
    <property type="entry name" value="Glycos_transf_N_sf"/>
</dbReference>
<organism evidence="19 20">
    <name type="scientific">Chlamydia gallinacea</name>
    <dbReference type="NCBI Taxonomy" id="1457153"/>
    <lineage>
        <taxon>Bacteria</taxon>
        <taxon>Pseudomonadati</taxon>
        <taxon>Chlamydiota</taxon>
        <taxon>Chlamydiia</taxon>
        <taxon>Chlamydiales</taxon>
        <taxon>Chlamydiaceae</taxon>
        <taxon>Chlamydia/Chlamydophila group</taxon>
        <taxon>Chlamydia</taxon>
    </lineage>
</organism>
<evidence type="ECO:0000256" key="7">
    <source>
        <dbReference type="ARBA" id="ARBA00019077"/>
    </source>
</evidence>
<evidence type="ECO:0000256" key="13">
    <source>
        <dbReference type="ARBA" id="ARBA00022989"/>
    </source>
</evidence>
<keyword evidence="19" id="KW-0328">Glycosyltransferase</keyword>
<evidence type="ECO:0000313" key="19">
    <source>
        <dbReference type="EMBL" id="MBX6679947.1"/>
    </source>
</evidence>
<evidence type="ECO:0000256" key="9">
    <source>
        <dbReference type="ARBA" id="ARBA00022679"/>
    </source>
</evidence>
<comment type="catalytic activity">
    <reaction evidence="14 17">
        <text>alpha-Kdo-(2-&gt;6)-lipid IVA (E. coli) + CMP-3-deoxy-beta-D-manno-octulosonate = alpha-Kdo-(2-&gt;4)-alpha-Kdo-(2-&gt;6)-lipid IVA (E. coli) + CMP + H(+)</text>
        <dbReference type="Rhea" id="RHEA:28062"/>
        <dbReference type="ChEBI" id="CHEBI:15378"/>
        <dbReference type="ChEBI" id="CHEBI:60364"/>
        <dbReference type="ChEBI" id="CHEBI:60365"/>
        <dbReference type="ChEBI" id="CHEBI:60377"/>
        <dbReference type="ChEBI" id="CHEBI:85987"/>
        <dbReference type="EC" id="2.4.99.13"/>
    </reaction>
</comment>
<dbReference type="InterPro" id="IPR039901">
    <property type="entry name" value="Kdotransferase"/>
</dbReference>
<evidence type="ECO:0000256" key="10">
    <source>
        <dbReference type="ARBA" id="ARBA00022692"/>
    </source>
</evidence>
<dbReference type="Pfam" id="PF04413">
    <property type="entry name" value="Glycos_transf_N"/>
    <property type="match status" value="1"/>
</dbReference>
<keyword evidence="17" id="KW-0472">Membrane</keyword>
<comment type="subcellular location">
    <subcellularLocation>
        <location evidence="1">Cell inner membrane</location>
        <topology evidence="1">Single-pass membrane protein</topology>
        <orientation evidence="1">Cytoplasmic side</orientation>
    </subcellularLocation>
</comment>
<keyword evidence="20" id="KW-1185">Reference proteome</keyword>
<comment type="catalytic activity">
    <reaction evidence="16 17">
        <text>lipid IVA (E. coli) + CMP-3-deoxy-beta-D-manno-octulosonate = alpha-Kdo-(2-&gt;6)-lipid IVA (E. coli) + CMP + H(+)</text>
        <dbReference type="Rhea" id="RHEA:28066"/>
        <dbReference type="ChEBI" id="CHEBI:15378"/>
        <dbReference type="ChEBI" id="CHEBI:58603"/>
        <dbReference type="ChEBI" id="CHEBI:60364"/>
        <dbReference type="ChEBI" id="CHEBI:60377"/>
        <dbReference type="ChEBI" id="CHEBI:85987"/>
        <dbReference type="EC" id="2.4.99.12"/>
    </reaction>
</comment>
<keyword evidence="11" id="KW-0735">Signal-anchor</keyword>
<dbReference type="EC" id="2.4.99.12" evidence="4 17"/>
<proteinExistence type="inferred from homology"/>
<evidence type="ECO:0000256" key="1">
    <source>
        <dbReference type="ARBA" id="ARBA00004388"/>
    </source>
</evidence>
<evidence type="ECO:0000256" key="16">
    <source>
        <dbReference type="ARBA" id="ARBA00049183"/>
    </source>
</evidence>
<gene>
    <name evidence="17 19" type="primary">waaA</name>
    <name evidence="19" type="ORF">JG731_01050</name>
</gene>
<comment type="catalytic activity">
    <reaction evidence="15 17">
        <text>alpha-Kdo-(2-&gt;4)-alpha-Kdo-(2-&gt;6)-lipid IVA (E. coli) + CMP-3-deoxy-beta-D-manno-octulosonate = alpha-Kdo-(2-&gt;8)-alpha-Kdo-(2-&gt;4)-alpha-Kdo-(2-&gt;6)-lipid IVA (E. coli) + CMP + H(+)</text>
        <dbReference type="Rhea" id="RHEA:28154"/>
        <dbReference type="ChEBI" id="CHEBI:15378"/>
        <dbReference type="ChEBI" id="CHEBI:60365"/>
        <dbReference type="ChEBI" id="CHEBI:60377"/>
        <dbReference type="ChEBI" id="CHEBI:85987"/>
        <dbReference type="ChEBI" id="CHEBI:86234"/>
        <dbReference type="EC" id="2.4.99.14"/>
    </reaction>
</comment>
<feature type="transmembrane region" description="Helical" evidence="17">
    <location>
        <begin position="12"/>
        <end position="31"/>
    </location>
</feature>
<dbReference type="Gene3D" id="3.40.50.2000">
    <property type="entry name" value="Glycogen Phosphorylase B"/>
    <property type="match status" value="1"/>
</dbReference>
<keyword evidence="12 17" id="KW-0448">Lipopolysaccharide biosynthesis</keyword>
<evidence type="ECO:0000256" key="6">
    <source>
        <dbReference type="ARBA" id="ARBA00012625"/>
    </source>
</evidence>
<evidence type="ECO:0000313" key="20">
    <source>
        <dbReference type="Proteomes" id="UP000781104"/>
    </source>
</evidence>
<keyword evidence="8" id="KW-1003">Cell membrane</keyword>
<dbReference type="GeneID" id="81478601"/>
<name>A0ABS7IRD4_9CHLA</name>
<keyword evidence="10 17" id="KW-0812">Transmembrane</keyword>
<keyword evidence="17" id="KW-0997">Cell inner membrane</keyword>
<evidence type="ECO:0000256" key="15">
    <source>
        <dbReference type="ARBA" id="ARBA00034413"/>
    </source>
</evidence>
<evidence type="ECO:0000256" key="14">
    <source>
        <dbReference type="ARBA" id="ARBA00034401"/>
    </source>
</evidence>
<dbReference type="Proteomes" id="UP000781104">
    <property type="component" value="Unassembled WGS sequence"/>
</dbReference>
<evidence type="ECO:0000256" key="5">
    <source>
        <dbReference type="ARBA" id="ARBA00012623"/>
    </source>
</evidence>
<sequence>MIKRRMSKLTTFFYDCFLILAFIIALPKLLYKRFVHGKYKKSLKLRFGLEVPQLPDPRGRVVWFHGASVGEIYLLLPIVQQFMKEYPDWHCVVTAYTESGCESAAKLFSPLGATTFILPLDLSIIIKPIVRAISPALVVFSEGDCWLNFLEEAKRLGATTVVINGKLSSNSCKWFTILKRFGRNYFSPLDGFMLQDDQHKERFLKLGIAEEKIEVTGNIKTYIDPIMDAEARNPWREKLQLSENDELLVLGSVHPSDVEAWFPAILQLRQRCVKVLWVPRHIERKKEIESLLIKEHIPFGLWTQGATFQNNDSIIVDTIGWLKQLYVAADIAFVGGTFDPKIGGHNLLEPLQCGVPLVFGPHITSQSDLAVRLLSCGAGHCLDTPECIVDVITFLLDHPEVRSAYVARGKQFLDSERASFFCTWEALKRHIPCTKT</sequence>
<dbReference type="EMBL" id="JAEMHH010000010">
    <property type="protein sequence ID" value="MBX6679947.1"/>
    <property type="molecule type" value="Genomic_DNA"/>
</dbReference>
<dbReference type="GO" id="GO:0043842">
    <property type="term" value="F:Kdo transferase activity"/>
    <property type="evidence" value="ECO:0007669"/>
    <property type="project" value="UniProtKB-EC"/>
</dbReference>
<comment type="pathway">
    <text evidence="2 17">Bacterial outer membrane biogenesis; LPS core biosynthesis.</text>
</comment>
<comment type="function">
    <text evidence="17">Involved in lipopolysaccharide (LPS) biosynthesis. Catalyzes the transfer of 3-deoxy-D-manno-octulosonate (Kdo) residue(s) from CMP-Kdo to lipid IV(A), the tetraacyldisaccharide-1,4'-bisphosphate precursor of lipid A.</text>
</comment>
<comment type="caution">
    <text evidence="19">The sequence shown here is derived from an EMBL/GenBank/DDBJ whole genome shotgun (WGS) entry which is preliminary data.</text>
</comment>
<evidence type="ECO:0000256" key="17">
    <source>
        <dbReference type="RuleBase" id="RU365103"/>
    </source>
</evidence>
<accession>A0ABS7IRD4</accession>
<dbReference type="PANTHER" id="PTHR42755">
    <property type="entry name" value="3-DEOXY-MANNO-OCTULOSONATE CYTIDYLYLTRANSFERASE"/>
    <property type="match status" value="1"/>
</dbReference>
<feature type="domain" description="3-deoxy-D-manno-octulosonic-acid transferase N-terminal" evidence="18">
    <location>
        <begin position="43"/>
        <end position="221"/>
    </location>
</feature>
<dbReference type="EC" id="2.4.99.14" evidence="6 17"/>
<evidence type="ECO:0000256" key="3">
    <source>
        <dbReference type="ARBA" id="ARBA00006380"/>
    </source>
</evidence>
<reference evidence="19 20" key="1">
    <citation type="journal article" date="2021" name="Sci. Rep.">
        <title>Genetic and phenotypic analysis of the pathogenic potential of two novel Chlamydia gallinacea strains compared to Chlamydia psittaci.</title>
        <authorList>
            <person name="Heijne M."/>
            <person name="Jelocnik M."/>
            <person name="Umanets A."/>
            <person name="Brouwer M.S.M."/>
            <person name="Dinkla A."/>
            <person name="Harders F."/>
            <person name="van Keulen L.J.M."/>
            <person name="Roest H.J."/>
            <person name="Schaafsma F."/>
            <person name="Velkers F.C."/>
            <person name="van der Goot J.A."/>
            <person name="Pannekoek Y."/>
            <person name="Koets A.P."/>
        </authorList>
    </citation>
    <scope>NUCLEOTIDE SEQUENCE [LARGE SCALE GENOMIC DNA]</scope>
    <source>
        <strain evidence="19 20">NL_F725</strain>
    </source>
</reference>
<evidence type="ECO:0000256" key="12">
    <source>
        <dbReference type="ARBA" id="ARBA00022985"/>
    </source>
</evidence>
<evidence type="ECO:0000259" key="18">
    <source>
        <dbReference type="Pfam" id="PF04413"/>
    </source>
</evidence>
<dbReference type="RefSeq" id="WP_021828418.1">
    <property type="nucleotide sequence ID" value="NZ_CALUPS010000001.1"/>
</dbReference>
<comment type="similarity">
    <text evidence="3">Belongs to the glycosyltransferase group 1 family. Glycosyltransferase 30 subfamily.</text>
</comment>
<dbReference type="NCBIfam" id="NF004389">
    <property type="entry name" value="PRK05749.1-5"/>
    <property type="match status" value="1"/>
</dbReference>
<evidence type="ECO:0000256" key="11">
    <source>
        <dbReference type="ARBA" id="ARBA00022968"/>
    </source>
</evidence>
<evidence type="ECO:0000256" key="8">
    <source>
        <dbReference type="ARBA" id="ARBA00022475"/>
    </source>
</evidence>